<dbReference type="HOGENOM" id="CLU_668672_0_0_6"/>
<evidence type="ECO:0000256" key="1">
    <source>
        <dbReference type="SAM" id="MobiDB-lite"/>
    </source>
</evidence>
<dbReference type="RefSeq" id="WP_045105491.1">
    <property type="nucleotide sequence ID" value="NZ_LN681225.1"/>
</dbReference>
<proteinExistence type="predicted"/>
<evidence type="ECO:0000313" key="2">
    <source>
        <dbReference type="EMBL" id="CEK10055.1"/>
    </source>
</evidence>
<dbReference type="KEGG" id="lha:LHA_0994"/>
<dbReference type="Proteomes" id="UP000032803">
    <property type="component" value="Chromosome I"/>
</dbReference>
<evidence type="ECO:0000313" key="3">
    <source>
        <dbReference type="Proteomes" id="UP000032803"/>
    </source>
</evidence>
<dbReference type="AlphaFoldDB" id="A0A0A8UMH3"/>
<accession>A0A0A8UMH3</accession>
<dbReference type="PATRIC" id="fig|449.7.peg.3073"/>
<feature type="region of interest" description="Disordered" evidence="1">
    <location>
        <begin position="387"/>
        <end position="411"/>
    </location>
</feature>
<protein>
    <submittedName>
        <fullName evidence="2">Uncharacterized protein</fullName>
    </submittedName>
</protein>
<dbReference type="STRING" id="449.LHA_0994"/>
<gene>
    <name evidence="2" type="ORF">LHA_0994</name>
</gene>
<organism evidence="2 3">
    <name type="scientific">Legionella hackeliae</name>
    <dbReference type="NCBI Taxonomy" id="449"/>
    <lineage>
        <taxon>Bacteria</taxon>
        <taxon>Pseudomonadati</taxon>
        <taxon>Pseudomonadota</taxon>
        <taxon>Gammaproteobacteria</taxon>
        <taxon>Legionellales</taxon>
        <taxon>Legionellaceae</taxon>
        <taxon>Legionella</taxon>
    </lineage>
</organism>
<dbReference type="EMBL" id="LN681225">
    <property type="protein sequence ID" value="CEK10055.1"/>
    <property type="molecule type" value="Genomic_DNA"/>
</dbReference>
<keyword evidence="3" id="KW-1185">Reference proteome</keyword>
<name>A0A0A8UMH3_LEGHA</name>
<reference evidence="3" key="1">
    <citation type="submission" date="2014-09" db="EMBL/GenBank/DDBJ databases">
        <authorList>
            <person name="Gomez-Valero L."/>
        </authorList>
    </citation>
    <scope>NUCLEOTIDE SEQUENCE [LARGE SCALE GENOMIC DNA]</scope>
    <source>
        <strain evidence="3">ATCC35250</strain>
    </source>
</reference>
<sequence length="411" mass="45308">MEEKIEALRPEIRASMVEAYKKVHKITEVSEEQEGKIDIQVKEYMEAFKGALAVNYTDPMVNAVERSLESYVATYTGAPISEFNSSSLEKLQKSVKRNHIRERILELNPEDLPQDEKYKIMHYVNTHYKNDPDYVAAVRYILMGGHEKIGGLAGSIKIALSYVPALFRAGVGLIMSAGFGLGSLINPDLRSRASMALQPVNDLLNKARADTGLIIKAISNLGRVTWGLIGSILRVPLVAIYSLVASPVLITQYLTSSRHYLPTPREMNGMLSEFLFAPGKVSQLLNAVNGFFREAAGAKNLEAATAGVTAQEMTENIAQLRHDKLLTTLMSPQAINEQELSTPHMLDTLRKVATTTVSNPTAEKPGLSAIRTASESKSVKVFKLEDVTHSHHPLMEEDSEDDEGESTKVEP</sequence>